<evidence type="ECO:0000256" key="2">
    <source>
        <dbReference type="RuleBase" id="RU003425"/>
    </source>
</evidence>
<dbReference type="Gene3D" id="2.60.40.10">
    <property type="entry name" value="Immunoglobulins"/>
    <property type="match status" value="1"/>
</dbReference>
<proteinExistence type="inferred from homology"/>
<keyword evidence="9" id="KW-1185">Reference proteome</keyword>
<dbReference type="Proteomes" id="UP000054805">
    <property type="component" value="Unassembled WGS sequence"/>
</dbReference>
<accession>A0A0V1E8A2</accession>
<evidence type="ECO:0000256" key="1">
    <source>
        <dbReference type="ARBA" id="ARBA00008932"/>
    </source>
</evidence>
<comment type="caution">
    <text evidence="5">The sequence shown here is derived from an EMBL/GenBank/DDBJ whole genome shotgun (WGS) entry which is preliminary data.</text>
</comment>
<dbReference type="Pfam" id="PF00635">
    <property type="entry name" value="Motile_Sperm"/>
    <property type="match status" value="1"/>
</dbReference>
<dbReference type="OrthoDB" id="264603at2759"/>
<keyword evidence="2" id="KW-0963">Cytoplasm</keyword>
<evidence type="ECO:0000313" key="5">
    <source>
        <dbReference type="EMBL" id="KRY69777.1"/>
    </source>
</evidence>
<evidence type="ECO:0000259" key="4">
    <source>
        <dbReference type="PROSITE" id="PS50202"/>
    </source>
</evidence>
<feature type="compositionally biased region" description="Acidic residues" evidence="3">
    <location>
        <begin position="242"/>
        <end position="259"/>
    </location>
</feature>
<reference evidence="8 9" key="1">
    <citation type="submission" date="2015-01" db="EMBL/GenBank/DDBJ databases">
        <title>Evolution of Trichinella species and genotypes.</title>
        <authorList>
            <person name="Korhonen P.K."/>
            <person name="Edoardo P."/>
            <person name="Giuseppe L.R."/>
            <person name="Gasser R.B."/>
        </authorList>
    </citation>
    <scope>NUCLEOTIDE SEQUENCE [LARGE SCALE GENOMIC DNA]</scope>
    <source>
        <strain evidence="5">ISS13</strain>
        <strain evidence="7">ISS176</strain>
        <strain evidence="6">ISS588</strain>
    </source>
</reference>
<evidence type="ECO:0000256" key="3">
    <source>
        <dbReference type="SAM" id="MobiDB-lite"/>
    </source>
</evidence>
<dbReference type="GO" id="GO:0016301">
    <property type="term" value="F:kinase activity"/>
    <property type="evidence" value="ECO:0007669"/>
    <property type="project" value="UniProtKB-KW"/>
</dbReference>
<keyword evidence="2" id="KW-0206">Cytoskeleton</keyword>
<dbReference type="PROSITE" id="PS50202">
    <property type="entry name" value="MSP"/>
    <property type="match status" value="1"/>
</dbReference>
<keyword evidence="5" id="KW-0418">Kinase</keyword>
<dbReference type="AlphaFoldDB" id="A0A0V1E8A2"/>
<feature type="compositionally biased region" description="Basic and acidic residues" evidence="3">
    <location>
        <begin position="229"/>
        <end position="241"/>
    </location>
</feature>
<comment type="function">
    <text evidence="2">Central component in molecular interactions underlying sperm crawling. Forms an extensive filament system that extends from sperm villipoda, along the leading edge of the pseudopod.</text>
</comment>
<dbReference type="InterPro" id="IPR016763">
    <property type="entry name" value="VAP"/>
</dbReference>
<organism evidence="5 8">
    <name type="scientific">Trichinella pseudospiralis</name>
    <name type="common">Parasitic roundworm</name>
    <dbReference type="NCBI Taxonomy" id="6337"/>
    <lineage>
        <taxon>Eukaryota</taxon>
        <taxon>Metazoa</taxon>
        <taxon>Ecdysozoa</taxon>
        <taxon>Nematoda</taxon>
        <taxon>Enoplea</taxon>
        <taxon>Dorylaimia</taxon>
        <taxon>Trichinellida</taxon>
        <taxon>Trichinellidae</taxon>
        <taxon>Trichinella</taxon>
    </lineage>
</organism>
<dbReference type="Proteomes" id="UP000054826">
    <property type="component" value="Unassembled WGS sequence"/>
</dbReference>
<dbReference type="InterPro" id="IPR013783">
    <property type="entry name" value="Ig-like_fold"/>
</dbReference>
<feature type="region of interest" description="Disordered" evidence="3">
    <location>
        <begin position="139"/>
        <end position="259"/>
    </location>
</feature>
<comment type="similarity">
    <text evidence="1">Belongs to the VAMP-associated protein (VAP) (TC 9.B.17) family.</text>
</comment>
<dbReference type="EMBL" id="JYDV01000067">
    <property type="protein sequence ID" value="KRZ36813.1"/>
    <property type="molecule type" value="Genomic_DNA"/>
</dbReference>
<dbReference type="EMBL" id="JYDR01000084">
    <property type="protein sequence ID" value="KRY69777.1"/>
    <property type="molecule type" value="Genomic_DNA"/>
</dbReference>
<dbReference type="GO" id="GO:0033149">
    <property type="term" value="F:FFAT motif binding"/>
    <property type="evidence" value="ECO:0007669"/>
    <property type="project" value="TreeGrafter"/>
</dbReference>
<dbReference type="SUPFAM" id="SSF49354">
    <property type="entry name" value="PapD-like"/>
    <property type="match status" value="1"/>
</dbReference>
<dbReference type="EMBL" id="JYDS01000043">
    <property type="protein sequence ID" value="KRZ29667.1"/>
    <property type="molecule type" value="Genomic_DNA"/>
</dbReference>
<name>A0A0V1E8A2_TRIPS</name>
<sequence length="259" mass="28433">MMEFNSSFLVSAARQIFMEPQGMLVFKGPFNEAKNIDVKVTNMSQFRIAFKFRTTRPDGIKFRPPMGILSPGGEKYIRIRCLPISGELPTKDRCTLHCVALPPNYKCVKPQDFWKSPDSKNVTTERYPMKVIYEGVVPPTAEETTPSPAVAAPAEVKPADEAKPVEEAKPAEEAKPVEEAKPAEEVKPVEEAKPTEEENPPEEAKPAEGAAADEGEEGKPVEEAAASKPAEEGEDKAGAKEGEEEEEEGDEEEEEDKGE</sequence>
<evidence type="ECO:0000313" key="8">
    <source>
        <dbReference type="Proteomes" id="UP000054632"/>
    </source>
</evidence>
<dbReference type="GO" id="GO:0005886">
    <property type="term" value="C:plasma membrane"/>
    <property type="evidence" value="ECO:0007669"/>
    <property type="project" value="TreeGrafter"/>
</dbReference>
<feature type="compositionally biased region" description="Low complexity" evidence="3">
    <location>
        <begin position="139"/>
        <end position="156"/>
    </location>
</feature>
<feature type="domain" description="MSP" evidence="4">
    <location>
        <begin position="15"/>
        <end position="132"/>
    </location>
</feature>
<dbReference type="Proteomes" id="UP000054632">
    <property type="component" value="Unassembled WGS sequence"/>
</dbReference>
<evidence type="ECO:0000313" key="9">
    <source>
        <dbReference type="Proteomes" id="UP000054805"/>
    </source>
</evidence>
<dbReference type="InterPro" id="IPR000535">
    <property type="entry name" value="MSP_dom"/>
</dbReference>
<evidence type="ECO:0000313" key="7">
    <source>
        <dbReference type="EMBL" id="KRZ36813.1"/>
    </source>
</evidence>
<gene>
    <name evidence="5" type="primary">MYLK</name>
    <name evidence="5" type="ORF">T4A_12657</name>
    <name evidence="6" type="ORF">T4B_4620</name>
    <name evidence="7" type="ORF">T4C_12264</name>
</gene>
<dbReference type="GO" id="GO:0061817">
    <property type="term" value="P:endoplasmic reticulum-plasma membrane tethering"/>
    <property type="evidence" value="ECO:0007669"/>
    <property type="project" value="TreeGrafter"/>
</dbReference>
<feature type="compositionally biased region" description="Basic and acidic residues" evidence="3">
    <location>
        <begin position="157"/>
        <end position="206"/>
    </location>
</feature>
<dbReference type="InterPro" id="IPR008962">
    <property type="entry name" value="PapD-like_sf"/>
</dbReference>
<dbReference type="PANTHER" id="PTHR10809">
    <property type="entry name" value="VESICLE-ASSOCIATED MEMBRANE PROTEIN-ASSOCIATED PROTEIN"/>
    <property type="match status" value="1"/>
</dbReference>
<protein>
    <recommendedName>
        <fullName evidence="2">Major sperm protein</fullName>
    </recommendedName>
</protein>
<evidence type="ECO:0000313" key="6">
    <source>
        <dbReference type="EMBL" id="KRZ29667.1"/>
    </source>
</evidence>
<dbReference type="PANTHER" id="PTHR10809:SF144">
    <property type="entry name" value="MAJOR SPERM PROTEIN"/>
    <property type="match status" value="1"/>
</dbReference>
<dbReference type="GO" id="GO:0090158">
    <property type="term" value="P:endoplasmic reticulum membrane organization"/>
    <property type="evidence" value="ECO:0007669"/>
    <property type="project" value="TreeGrafter"/>
</dbReference>
<dbReference type="GO" id="GO:0005789">
    <property type="term" value="C:endoplasmic reticulum membrane"/>
    <property type="evidence" value="ECO:0007669"/>
    <property type="project" value="InterPro"/>
</dbReference>
<keyword evidence="5" id="KW-0808">Transferase</keyword>